<dbReference type="Pfam" id="PF12840">
    <property type="entry name" value="HTH_20"/>
    <property type="match status" value="1"/>
</dbReference>
<dbReference type="PROSITE" id="PS50987">
    <property type="entry name" value="HTH_ARSR_2"/>
    <property type="match status" value="1"/>
</dbReference>
<reference evidence="6 7" key="1">
    <citation type="submission" date="2018-10" db="EMBL/GenBank/DDBJ databases">
        <title>Genomic Encyclopedia of Type Strains, Phase IV (KMG-IV): sequencing the most valuable type-strain genomes for metagenomic binning, comparative biology and taxonomic classification.</title>
        <authorList>
            <person name="Goeker M."/>
        </authorList>
    </citation>
    <scope>NUCLEOTIDE SEQUENCE [LARGE SCALE GENOMIC DNA]</scope>
    <source>
        <strain evidence="6 7">DSM 25586</strain>
    </source>
</reference>
<dbReference type="InterPro" id="IPR036390">
    <property type="entry name" value="WH_DNA-bd_sf"/>
</dbReference>
<feature type="region of interest" description="Disordered" evidence="4">
    <location>
        <begin position="123"/>
        <end position="161"/>
    </location>
</feature>
<dbReference type="Proteomes" id="UP000276055">
    <property type="component" value="Unassembled WGS sequence"/>
</dbReference>
<dbReference type="InterPro" id="IPR011991">
    <property type="entry name" value="ArsR-like_HTH"/>
</dbReference>
<dbReference type="InterPro" id="IPR051011">
    <property type="entry name" value="Metal_resp_trans_reg"/>
</dbReference>
<evidence type="ECO:0000256" key="3">
    <source>
        <dbReference type="ARBA" id="ARBA00023163"/>
    </source>
</evidence>
<evidence type="ECO:0000259" key="5">
    <source>
        <dbReference type="PROSITE" id="PS50987"/>
    </source>
</evidence>
<evidence type="ECO:0000313" key="6">
    <source>
        <dbReference type="EMBL" id="RKR20655.1"/>
    </source>
</evidence>
<dbReference type="InterPro" id="IPR001845">
    <property type="entry name" value="HTH_ArsR_DNA-bd_dom"/>
</dbReference>
<dbReference type="Gene3D" id="1.10.10.10">
    <property type="entry name" value="Winged helix-like DNA-binding domain superfamily/Winged helix DNA-binding domain"/>
    <property type="match status" value="1"/>
</dbReference>
<keyword evidence="3" id="KW-0804">Transcription</keyword>
<dbReference type="CDD" id="cd00090">
    <property type="entry name" value="HTH_ARSR"/>
    <property type="match status" value="1"/>
</dbReference>
<accession>A0A495EUI7</accession>
<evidence type="ECO:0000256" key="4">
    <source>
        <dbReference type="SAM" id="MobiDB-lite"/>
    </source>
</evidence>
<dbReference type="InterPro" id="IPR036388">
    <property type="entry name" value="WH-like_DNA-bd_sf"/>
</dbReference>
<sequence length="161" mass="16529">MISPAQTPLYEIKANLFKALAHPARIRILELLAAAPDTAAPVSYLLAETGLEASHLSQHLATLRRHGVVTSVRSANVVTYRLAHPKISELLAIARVFLLDTLAGSSEQLRIARGLPGGHLESAANPAAVAGPGGADQLDVPGQLDGAGQLGGAGQRGSAAP</sequence>
<feature type="domain" description="HTH arsR-type" evidence="5">
    <location>
        <begin position="5"/>
        <end position="102"/>
    </location>
</feature>
<protein>
    <submittedName>
        <fullName evidence="6">ArsR family transcriptional regulator</fullName>
    </submittedName>
</protein>
<dbReference type="NCBIfam" id="NF033788">
    <property type="entry name" value="HTH_metalloreg"/>
    <property type="match status" value="1"/>
</dbReference>
<dbReference type="SUPFAM" id="SSF46785">
    <property type="entry name" value="Winged helix' DNA-binding domain"/>
    <property type="match status" value="1"/>
</dbReference>
<dbReference type="RefSeq" id="WP_341867110.1">
    <property type="nucleotide sequence ID" value="NZ_RBIR01000002.1"/>
</dbReference>
<evidence type="ECO:0000256" key="1">
    <source>
        <dbReference type="ARBA" id="ARBA00023015"/>
    </source>
</evidence>
<dbReference type="GO" id="GO:0003700">
    <property type="term" value="F:DNA-binding transcription factor activity"/>
    <property type="evidence" value="ECO:0007669"/>
    <property type="project" value="InterPro"/>
</dbReference>
<keyword evidence="2" id="KW-0238">DNA-binding</keyword>
<dbReference type="PANTHER" id="PTHR43132:SF2">
    <property type="entry name" value="ARSENICAL RESISTANCE OPERON REPRESSOR ARSR-RELATED"/>
    <property type="match status" value="1"/>
</dbReference>
<gene>
    <name evidence="6" type="ORF">C8D78_1294</name>
</gene>
<proteinExistence type="predicted"/>
<organism evidence="6 7">
    <name type="scientific">Arthrobacter oryzae</name>
    <dbReference type="NCBI Taxonomy" id="409290"/>
    <lineage>
        <taxon>Bacteria</taxon>
        <taxon>Bacillati</taxon>
        <taxon>Actinomycetota</taxon>
        <taxon>Actinomycetes</taxon>
        <taxon>Micrococcales</taxon>
        <taxon>Micrococcaceae</taxon>
        <taxon>Arthrobacter</taxon>
    </lineage>
</organism>
<dbReference type="PANTHER" id="PTHR43132">
    <property type="entry name" value="ARSENICAL RESISTANCE OPERON REPRESSOR ARSR-RELATED"/>
    <property type="match status" value="1"/>
</dbReference>
<dbReference type="PRINTS" id="PR00778">
    <property type="entry name" value="HTHARSR"/>
</dbReference>
<dbReference type="AlphaFoldDB" id="A0A495EUI7"/>
<dbReference type="EMBL" id="RBIR01000002">
    <property type="protein sequence ID" value="RKR20655.1"/>
    <property type="molecule type" value="Genomic_DNA"/>
</dbReference>
<keyword evidence="1" id="KW-0805">Transcription regulation</keyword>
<evidence type="ECO:0000313" key="7">
    <source>
        <dbReference type="Proteomes" id="UP000276055"/>
    </source>
</evidence>
<evidence type="ECO:0000256" key="2">
    <source>
        <dbReference type="ARBA" id="ARBA00023125"/>
    </source>
</evidence>
<comment type="caution">
    <text evidence="6">The sequence shown here is derived from an EMBL/GenBank/DDBJ whole genome shotgun (WGS) entry which is preliminary data.</text>
</comment>
<dbReference type="GO" id="GO:0003677">
    <property type="term" value="F:DNA binding"/>
    <property type="evidence" value="ECO:0007669"/>
    <property type="project" value="UniProtKB-KW"/>
</dbReference>
<name>A0A495EUI7_9MICC</name>
<dbReference type="SMART" id="SM00418">
    <property type="entry name" value="HTH_ARSR"/>
    <property type="match status" value="1"/>
</dbReference>